<evidence type="ECO:0000313" key="3">
    <source>
        <dbReference type="Proteomes" id="UP000054926"/>
    </source>
</evidence>
<accession>A0A0W0ZFE5</accession>
<keyword evidence="3" id="KW-1185">Reference proteome</keyword>
<feature type="region of interest" description="Disordered" evidence="1">
    <location>
        <begin position="143"/>
        <end position="168"/>
    </location>
</feature>
<sequence>MRILLISFLFFCHCIHADTIKNYMNIADNIPQMEVKADPQAQAWARSARHVLTITCESIAETMIQANEIAKNHGTPIFCLPPSVQLNAPTLCGLIQQTYKEISSQQSDKDAMTVSQIAWLGASKQYPCQQNTAAKNEMLHVSAALGQPSAAQPPVTQPSTEQPATAQH</sequence>
<organism evidence="2 3">
    <name type="scientific">Legionella steelei</name>
    <dbReference type="NCBI Taxonomy" id="947033"/>
    <lineage>
        <taxon>Bacteria</taxon>
        <taxon>Pseudomonadati</taxon>
        <taxon>Pseudomonadota</taxon>
        <taxon>Gammaproteobacteria</taxon>
        <taxon>Legionellales</taxon>
        <taxon>Legionellaceae</taxon>
        <taxon>Legionella</taxon>
    </lineage>
</organism>
<name>A0A0W0ZFE5_9GAMM</name>
<reference evidence="2 3" key="1">
    <citation type="submission" date="2015-11" db="EMBL/GenBank/DDBJ databases">
        <title>Genomic analysis of 38 Legionella species identifies large and diverse effector repertoires.</title>
        <authorList>
            <person name="Burstein D."/>
            <person name="Amaro F."/>
            <person name="Zusman T."/>
            <person name="Lifshitz Z."/>
            <person name="Cohen O."/>
            <person name="Gilbert J.A."/>
            <person name="Pupko T."/>
            <person name="Shuman H.A."/>
            <person name="Segal G."/>
        </authorList>
    </citation>
    <scope>NUCLEOTIDE SEQUENCE [LARGE SCALE GENOMIC DNA]</scope>
    <source>
        <strain evidence="2 3">IMVS3376</strain>
    </source>
</reference>
<dbReference type="PATRIC" id="fig|947033.5.peg.974"/>
<evidence type="ECO:0000313" key="2">
    <source>
        <dbReference type="EMBL" id="KTD67752.1"/>
    </source>
</evidence>
<dbReference type="AlphaFoldDB" id="A0A0W0ZFE5"/>
<dbReference type="EMBL" id="LNYY01000019">
    <property type="protein sequence ID" value="KTD67752.1"/>
    <property type="molecule type" value="Genomic_DNA"/>
</dbReference>
<proteinExistence type="predicted"/>
<protein>
    <submittedName>
        <fullName evidence="2">Phosphatase</fullName>
    </submittedName>
</protein>
<comment type="caution">
    <text evidence="2">The sequence shown here is derived from an EMBL/GenBank/DDBJ whole genome shotgun (WGS) entry which is preliminary data.</text>
</comment>
<dbReference type="Proteomes" id="UP000054926">
    <property type="component" value="Unassembled WGS sequence"/>
</dbReference>
<dbReference type="STRING" id="947033.Lste_0910"/>
<feature type="compositionally biased region" description="Polar residues" evidence="1">
    <location>
        <begin position="157"/>
        <end position="168"/>
    </location>
</feature>
<evidence type="ECO:0000256" key="1">
    <source>
        <dbReference type="SAM" id="MobiDB-lite"/>
    </source>
</evidence>
<dbReference type="RefSeq" id="WP_193393384.1">
    <property type="nucleotide sequence ID" value="NZ_LNYY01000019.1"/>
</dbReference>
<gene>
    <name evidence="2" type="ORF">Lste_0910</name>
</gene>